<sequence>MARALKSGVPNMSCAVRREGGEPDVLRGGGGPRETTGTGGATLGDRPTGIPRSSSRSLGLFPIPRVPLCTWEIPYRMHAAAPAPPRRQQKSKPINGFYGKPLYVSTKMSHDSHVEDSQRWIDQVMARIIENLGLDVDKARYEISKSINFLVTTIYYVRLQFKNKENDQNEELSMVLKRPTKNFIHIGRIDFQFDNEILFYQTYVQPNEMHFYARCYYAEKRSPTDFVIALENVNER</sequence>
<keyword evidence="3" id="KW-1185">Reference proteome</keyword>
<accession>A0A4V3S7T6</accession>
<evidence type="ECO:0000313" key="3">
    <source>
        <dbReference type="Proteomes" id="UP000310200"/>
    </source>
</evidence>
<feature type="compositionally biased region" description="Gly residues" evidence="1">
    <location>
        <begin position="27"/>
        <end position="42"/>
    </location>
</feature>
<organism evidence="2 3">
    <name type="scientific">Temnothorax longispinosus</name>
    <dbReference type="NCBI Taxonomy" id="300112"/>
    <lineage>
        <taxon>Eukaryota</taxon>
        <taxon>Metazoa</taxon>
        <taxon>Ecdysozoa</taxon>
        <taxon>Arthropoda</taxon>
        <taxon>Hexapoda</taxon>
        <taxon>Insecta</taxon>
        <taxon>Pterygota</taxon>
        <taxon>Neoptera</taxon>
        <taxon>Endopterygota</taxon>
        <taxon>Hymenoptera</taxon>
        <taxon>Apocrita</taxon>
        <taxon>Aculeata</taxon>
        <taxon>Formicoidea</taxon>
        <taxon>Formicidae</taxon>
        <taxon>Myrmicinae</taxon>
        <taxon>Temnothorax</taxon>
    </lineage>
</organism>
<feature type="non-terminal residue" evidence="2">
    <location>
        <position position="236"/>
    </location>
</feature>
<feature type="compositionally biased region" description="Basic and acidic residues" evidence="1">
    <location>
        <begin position="16"/>
        <end position="25"/>
    </location>
</feature>
<proteinExistence type="predicted"/>
<protein>
    <submittedName>
        <fullName evidence="2">Uncharacterized protein</fullName>
    </submittedName>
</protein>
<dbReference type="AlphaFoldDB" id="A0A4V3S7T6"/>
<gene>
    <name evidence="2" type="ORF">DBV15_11578</name>
</gene>
<evidence type="ECO:0000313" key="2">
    <source>
        <dbReference type="EMBL" id="TGZ38654.1"/>
    </source>
</evidence>
<feature type="region of interest" description="Disordered" evidence="1">
    <location>
        <begin position="1"/>
        <end position="56"/>
    </location>
</feature>
<dbReference type="EMBL" id="QBLH01003354">
    <property type="protein sequence ID" value="TGZ38654.1"/>
    <property type="molecule type" value="Genomic_DNA"/>
</dbReference>
<evidence type="ECO:0000256" key="1">
    <source>
        <dbReference type="SAM" id="MobiDB-lite"/>
    </source>
</evidence>
<name>A0A4V3S7T6_9HYME</name>
<dbReference type="Proteomes" id="UP000310200">
    <property type="component" value="Unassembled WGS sequence"/>
</dbReference>
<reference evidence="2 3" key="1">
    <citation type="journal article" date="2019" name="Philos. Trans. R. Soc. Lond., B, Biol. Sci.">
        <title>Ant behaviour and brain gene expression of defending hosts depend on the ecological success of the intruding social parasite.</title>
        <authorList>
            <person name="Kaur R."/>
            <person name="Stoldt M."/>
            <person name="Jongepier E."/>
            <person name="Feldmeyer B."/>
            <person name="Menzel F."/>
            <person name="Bornberg-Bauer E."/>
            <person name="Foitzik S."/>
        </authorList>
    </citation>
    <scope>NUCLEOTIDE SEQUENCE [LARGE SCALE GENOMIC DNA]</scope>
    <source>
        <tissue evidence="2">Whole body</tissue>
    </source>
</reference>
<comment type="caution">
    <text evidence="2">The sequence shown here is derived from an EMBL/GenBank/DDBJ whole genome shotgun (WGS) entry which is preliminary data.</text>
</comment>